<name>A0A9D1ETV2_9FIRM</name>
<gene>
    <name evidence="1" type="ORF">IAB44_11535</name>
</gene>
<dbReference type="EMBL" id="DVIQ01000072">
    <property type="protein sequence ID" value="HIS32157.1"/>
    <property type="molecule type" value="Genomic_DNA"/>
</dbReference>
<comment type="caution">
    <text evidence="1">The sequence shown here is derived from an EMBL/GenBank/DDBJ whole genome shotgun (WGS) entry which is preliminary data.</text>
</comment>
<protein>
    <submittedName>
        <fullName evidence="1">Uncharacterized protein</fullName>
    </submittedName>
</protein>
<proteinExistence type="predicted"/>
<dbReference type="Gene3D" id="3.40.190.10">
    <property type="entry name" value="Periplasmic binding protein-like II"/>
    <property type="match status" value="2"/>
</dbReference>
<dbReference type="Proteomes" id="UP000823935">
    <property type="component" value="Unassembled WGS sequence"/>
</dbReference>
<reference evidence="1" key="1">
    <citation type="submission" date="2020-10" db="EMBL/GenBank/DDBJ databases">
        <authorList>
            <person name="Gilroy R."/>
        </authorList>
    </citation>
    <scope>NUCLEOTIDE SEQUENCE</scope>
    <source>
        <strain evidence="1">CHK190-19873</strain>
    </source>
</reference>
<evidence type="ECO:0000313" key="1">
    <source>
        <dbReference type="EMBL" id="HIS32157.1"/>
    </source>
</evidence>
<evidence type="ECO:0000313" key="2">
    <source>
        <dbReference type="Proteomes" id="UP000823935"/>
    </source>
</evidence>
<reference evidence="1" key="2">
    <citation type="journal article" date="2021" name="PeerJ">
        <title>Extensive microbial diversity within the chicken gut microbiome revealed by metagenomics and culture.</title>
        <authorList>
            <person name="Gilroy R."/>
            <person name="Ravi A."/>
            <person name="Getino M."/>
            <person name="Pursley I."/>
            <person name="Horton D.L."/>
            <person name="Alikhan N.F."/>
            <person name="Baker D."/>
            <person name="Gharbi K."/>
            <person name="Hall N."/>
            <person name="Watson M."/>
            <person name="Adriaenssens E.M."/>
            <person name="Foster-Nyarko E."/>
            <person name="Jarju S."/>
            <person name="Secka A."/>
            <person name="Antonio M."/>
            <person name="Oren A."/>
            <person name="Chaudhuri R.R."/>
            <person name="La Ragione R."/>
            <person name="Hildebrand F."/>
            <person name="Pallen M.J."/>
        </authorList>
    </citation>
    <scope>NUCLEOTIDE SEQUENCE</scope>
    <source>
        <strain evidence="1">CHK190-19873</strain>
    </source>
</reference>
<organism evidence="1 2">
    <name type="scientific">Candidatus Limivivens intestinipullorum</name>
    <dbReference type="NCBI Taxonomy" id="2840858"/>
    <lineage>
        <taxon>Bacteria</taxon>
        <taxon>Bacillati</taxon>
        <taxon>Bacillota</taxon>
        <taxon>Clostridia</taxon>
        <taxon>Lachnospirales</taxon>
        <taxon>Lachnospiraceae</taxon>
        <taxon>Lachnospiraceae incertae sedis</taxon>
        <taxon>Candidatus Limivivens</taxon>
    </lineage>
</organism>
<sequence length="174" mass="20177">MSADTENPEVVCKFLDFLYSDFGCDLTNFGIEGETFEYNEEGIPEVLDSVAEEYMSASDPMRAFLGDYSLQKLGIARYIDERDQTKFMTDEALEWYTLWESWDFMDEPVTKPSFTSEENDELADLITEVTDTLEMSYDDFIMGKRPISEWSQVQDEIRESAERICEIYNTAAAR</sequence>
<dbReference type="SUPFAM" id="SSF53850">
    <property type="entry name" value="Periplasmic binding protein-like II"/>
    <property type="match status" value="1"/>
</dbReference>
<dbReference type="AlphaFoldDB" id="A0A9D1ETV2"/>
<accession>A0A9D1ETV2</accession>